<feature type="repeat" description="WD" evidence="5">
    <location>
        <begin position="442"/>
        <end position="483"/>
    </location>
</feature>
<proteinExistence type="inferred from homology"/>
<keyword evidence="4" id="KW-0131">Cell cycle</keyword>
<keyword evidence="2 5" id="KW-0853">WD repeat</keyword>
<dbReference type="GO" id="GO:0005680">
    <property type="term" value="C:anaphase-promoting complex"/>
    <property type="evidence" value="ECO:0007669"/>
    <property type="project" value="TreeGrafter"/>
</dbReference>
<reference evidence="7" key="1">
    <citation type="submission" date="2020-05" db="EMBL/GenBank/DDBJ databases">
        <title>Phylogenomic resolution of chytrid fungi.</title>
        <authorList>
            <person name="Stajich J.E."/>
            <person name="Amses K."/>
            <person name="Simmons R."/>
            <person name="Seto K."/>
            <person name="Myers J."/>
            <person name="Bonds A."/>
            <person name="Quandt C.A."/>
            <person name="Barry K."/>
            <person name="Liu P."/>
            <person name="Grigoriev I."/>
            <person name="Longcore J.E."/>
            <person name="James T.Y."/>
        </authorList>
    </citation>
    <scope>NUCLEOTIDE SEQUENCE</scope>
    <source>
        <strain evidence="7">JEL0379</strain>
    </source>
</reference>
<dbReference type="SMART" id="SM00320">
    <property type="entry name" value="WD40"/>
    <property type="match status" value="6"/>
</dbReference>
<dbReference type="PROSITE" id="PS50082">
    <property type="entry name" value="WD_REPEATS_2"/>
    <property type="match status" value="4"/>
</dbReference>
<evidence type="ECO:0000256" key="1">
    <source>
        <dbReference type="ARBA" id="ARBA00006445"/>
    </source>
</evidence>
<dbReference type="InterPro" id="IPR036322">
    <property type="entry name" value="WD40_repeat_dom_sf"/>
</dbReference>
<dbReference type="PROSITE" id="PS50294">
    <property type="entry name" value="WD_REPEATS_REGION"/>
    <property type="match status" value="2"/>
</dbReference>
<evidence type="ECO:0000256" key="5">
    <source>
        <dbReference type="PROSITE-ProRule" id="PRU00221"/>
    </source>
</evidence>
<comment type="caution">
    <text evidence="7">The sequence shown here is derived from an EMBL/GenBank/DDBJ whole genome shotgun (WGS) entry which is preliminary data.</text>
</comment>
<dbReference type="EMBL" id="JADGJQ010000003">
    <property type="protein sequence ID" value="KAJ3184483.1"/>
    <property type="molecule type" value="Genomic_DNA"/>
</dbReference>
<dbReference type="PANTHER" id="PTHR19918:SF1">
    <property type="entry name" value="FIZZY-RELATED PROTEIN HOMOLOG"/>
    <property type="match status" value="1"/>
</dbReference>
<protein>
    <submittedName>
        <fullName evidence="7">Substrate-specific activator of APC-dependent proteolysis</fullName>
    </submittedName>
</protein>
<dbReference type="InterPro" id="IPR056150">
    <property type="entry name" value="WD40_CDC20-Fz"/>
</dbReference>
<feature type="repeat" description="WD" evidence="5">
    <location>
        <begin position="262"/>
        <end position="301"/>
    </location>
</feature>
<dbReference type="InterPro" id="IPR001680">
    <property type="entry name" value="WD40_rpt"/>
</dbReference>
<dbReference type="GO" id="GO:0031145">
    <property type="term" value="P:anaphase-promoting complex-dependent catabolic process"/>
    <property type="evidence" value="ECO:0007669"/>
    <property type="project" value="TreeGrafter"/>
</dbReference>
<accession>A0AAD5XTH5</accession>
<comment type="similarity">
    <text evidence="1">Belongs to the WD repeat CDC20/Fizzy family.</text>
</comment>
<evidence type="ECO:0000259" key="6">
    <source>
        <dbReference type="Pfam" id="PF24807"/>
    </source>
</evidence>
<feature type="domain" description="CDC20/Fizzy WD40" evidence="6">
    <location>
        <begin position="175"/>
        <end position="473"/>
    </location>
</feature>
<dbReference type="Gene3D" id="2.130.10.10">
    <property type="entry name" value="YVTN repeat-like/Quinoprotein amine dehydrogenase"/>
    <property type="match status" value="1"/>
</dbReference>
<feature type="repeat" description="WD" evidence="5">
    <location>
        <begin position="306"/>
        <end position="339"/>
    </location>
</feature>
<evidence type="ECO:0000256" key="2">
    <source>
        <dbReference type="ARBA" id="ARBA00022574"/>
    </source>
</evidence>
<dbReference type="GO" id="GO:1905786">
    <property type="term" value="P:positive regulation of anaphase-promoting complex-dependent catabolic process"/>
    <property type="evidence" value="ECO:0007669"/>
    <property type="project" value="TreeGrafter"/>
</dbReference>
<dbReference type="Pfam" id="PF24807">
    <property type="entry name" value="WD40_CDC20-Fz"/>
    <property type="match status" value="1"/>
</dbReference>
<dbReference type="GO" id="GO:1990757">
    <property type="term" value="F:ubiquitin ligase activator activity"/>
    <property type="evidence" value="ECO:0007669"/>
    <property type="project" value="TreeGrafter"/>
</dbReference>
<organism evidence="7 8">
    <name type="scientific">Geranomyces variabilis</name>
    <dbReference type="NCBI Taxonomy" id="109894"/>
    <lineage>
        <taxon>Eukaryota</taxon>
        <taxon>Fungi</taxon>
        <taxon>Fungi incertae sedis</taxon>
        <taxon>Chytridiomycota</taxon>
        <taxon>Chytridiomycota incertae sedis</taxon>
        <taxon>Chytridiomycetes</taxon>
        <taxon>Spizellomycetales</taxon>
        <taxon>Powellomycetaceae</taxon>
        <taxon>Geranomyces</taxon>
    </lineage>
</organism>
<gene>
    <name evidence="7" type="primary">CDH1</name>
    <name evidence="7" type="ORF">HDU87_003881</name>
</gene>
<evidence type="ECO:0000313" key="7">
    <source>
        <dbReference type="EMBL" id="KAJ3184483.1"/>
    </source>
</evidence>
<evidence type="ECO:0000313" key="8">
    <source>
        <dbReference type="Proteomes" id="UP001212152"/>
    </source>
</evidence>
<dbReference type="AlphaFoldDB" id="A0AAD5XTH5"/>
<dbReference type="InterPro" id="IPR033010">
    <property type="entry name" value="Cdc20/Fizzy"/>
</dbReference>
<name>A0AAD5XTH5_9FUNG</name>
<sequence length="494" mass="55118">MDYFDLQFRGMSEPARPIINRGRLANWTSSMYSFGSAILTPRRLKRGRSRTPSPVGDRLHDRFALTSPCRTAAAHALRSPIRARNSKTACSDDEGTTDDTYTQLLHSEIFATPSKKRSRIIAPREVSPTPLPKHIIDTPTSNRYRRTALTREGQRLIESPRRGNWEIPKSPYKILDAPELQDDYYLNLIDWSPSDILGVGLGSCVYLWTAASSKVIKLCDLGPSDSVTSVGWHHKGTHLAIGTDSGLVQLWDIDREKKIRQFEGHTKRVGTLAWNENVLSSGSRDKSIQHRDVRQSNRRNAVVETWEHHSAEVCGLKWDLHEGNMLASGGNDNSLLIWDKRHVANGPMWTPDNPHAAAVKALTWSPHKPNTIASGGGTADRKIKIWNVQNQSCTKQVDTSSQVCNLAWSKQTEHLISTHGYSHNHITIWDQTDGGLKEATRLTGHTTRVVYLAMSPDGQSIVTGAGDETLRFWKICNAKKGATKRGPDTTTCVI</sequence>
<dbReference type="PANTHER" id="PTHR19918">
    <property type="entry name" value="CELL DIVISION CYCLE 20 CDC20 FIZZY -RELATED"/>
    <property type="match status" value="1"/>
</dbReference>
<dbReference type="GO" id="GO:0010997">
    <property type="term" value="F:anaphase-promoting complex binding"/>
    <property type="evidence" value="ECO:0007669"/>
    <property type="project" value="InterPro"/>
</dbReference>
<dbReference type="Proteomes" id="UP001212152">
    <property type="component" value="Unassembled WGS sequence"/>
</dbReference>
<evidence type="ECO:0000256" key="3">
    <source>
        <dbReference type="ARBA" id="ARBA00022737"/>
    </source>
</evidence>
<keyword evidence="8" id="KW-1185">Reference proteome</keyword>
<feature type="repeat" description="WD" evidence="5">
    <location>
        <begin position="220"/>
        <end position="261"/>
    </location>
</feature>
<dbReference type="InterPro" id="IPR015943">
    <property type="entry name" value="WD40/YVTN_repeat-like_dom_sf"/>
</dbReference>
<dbReference type="SUPFAM" id="SSF50978">
    <property type="entry name" value="WD40 repeat-like"/>
    <property type="match status" value="1"/>
</dbReference>
<evidence type="ECO:0000256" key="4">
    <source>
        <dbReference type="ARBA" id="ARBA00023306"/>
    </source>
</evidence>
<keyword evidence="3" id="KW-0677">Repeat</keyword>